<evidence type="ECO:0000313" key="1">
    <source>
        <dbReference type="EMBL" id="CCH01251.1"/>
    </source>
</evidence>
<keyword evidence="2" id="KW-1185">Reference proteome</keyword>
<dbReference type="AlphaFoldDB" id="I0KAU8"/>
<evidence type="ECO:0000313" key="2">
    <source>
        <dbReference type="Proteomes" id="UP000011058"/>
    </source>
</evidence>
<proteinExistence type="predicted"/>
<gene>
    <name evidence="1" type="ORF">FAES_3242</name>
</gene>
<organism evidence="1 2">
    <name type="scientific">Fibrella aestuarina BUZ 2</name>
    <dbReference type="NCBI Taxonomy" id="1166018"/>
    <lineage>
        <taxon>Bacteria</taxon>
        <taxon>Pseudomonadati</taxon>
        <taxon>Bacteroidota</taxon>
        <taxon>Cytophagia</taxon>
        <taxon>Cytophagales</taxon>
        <taxon>Spirosomataceae</taxon>
        <taxon>Fibrella</taxon>
    </lineage>
</organism>
<sequence>MATLKPYTTAKLVERIDELARAKAAQLGAAMQVAEPTAAIDAELYRLLLLREAAQWASPGQVSQTLYTLTSQTTPAYVPV</sequence>
<dbReference type="KEGG" id="fae:FAES_3242"/>
<dbReference type="EMBL" id="HE796683">
    <property type="protein sequence ID" value="CCH01251.1"/>
    <property type="molecule type" value="Genomic_DNA"/>
</dbReference>
<dbReference type="RefSeq" id="WP_015332350.1">
    <property type="nucleotide sequence ID" value="NC_020054.1"/>
</dbReference>
<protein>
    <submittedName>
        <fullName evidence="1">Uncharacterized protein</fullName>
    </submittedName>
</protein>
<dbReference type="Proteomes" id="UP000011058">
    <property type="component" value="Chromosome"/>
</dbReference>
<reference evidence="1 2" key="1">
    <citation type="journal article" date="2012" name="J. Bacteriol.">
        <title>Genome Sequence of Fibrella aestuarina BUZ 2T, a Filamentous Marine Bacterium.</title>
        <authorList>
            <person name="Filippini M."/>
            <person name="Qi W."/>
            <person name="Blom J."/>
            <person name="Goesmann A."/>
            <person name="Smits T.H."/>
            <person name="Bagheri H.C."/>
        </authorList>
    </citation>
    <scope>NUCLEOTIDE SEQUENCE [LARGE SCALE GENOMIC DNA]</scope>
    <source>
        <strain evidence="2">BUZ 2T</strain>
    </source>
</reference>
<dbReference type="HOGENOM" id="CLU_2584563_0_0_10"/>
<dbReference type="STRING" id="1166018.FAES_3242"/>
<accession>I0KAU8</accession>
<name>I0KAU8_9BACT</name>